<evidence type="ECO:0000256" key="1">
    <source>
        <dbReference type="SAM" id="MobiDB-lite"/>
    </source>
</evidence>
<dbReference type="EMBL" id="LXQA010356951">
    <property type="protein sequence ID" value="MCI46394.1"/>
    <property type="molecule type" value="Genomic_DNA"/>
</dbReference>
<evidence type="ECO:0000313" key="2">
    <source>
        <dbReference type="EMBL" id="MCI46394.1"/>
    </source>
</evidence>
<protein>
    <submittedName>
        <fullName evidence="2">Uncharacterized protein</fullName>
    </submittedName>
</protein>
<evidence type="ECO:0000313" key="3">
    <source>
        <dbReference type="Proteomes" id="UP000265520"/>
    </source>
</evidence>
<name>A0A392SDW4_9FABA</name>
<sequence>MAINAIKGLCPALGGYIYTTPAVASGTQPPSASTGGSNGATPDAVTLLV</sequence>
<organism evidence="2 3">
    <name type="scientific">Trifolium medium</name>
    <dbReference type="NCBI Taxonomy" id="97028"/>
    <lineage>
        <taxon>Eukaryota</taxon>
        <taxon>Viridiplantae</taxon>
        <taxon>Streptophyta</taxon>
        <taxon>Embryophyta</taxon>
        <taxon>Tracheophyta</taxon>
        <taxon>Spermatophyta</taxon>
        <taxon>Magnoliopsida</taxon>
        <taxon>eudicotyledons</taxon>
        <taxon>Gunneridae</taxon>
        <taxon>Pentapetalae</taxon>
        <taxon>rosids</taxon>
        <taxon>fabids</taxon>
        <taxon>Fabales</taxon>
        <taxon>Fabaceae</taxon>
        <taxon>Papilionoideae</taxon>
        <taxon>50 kb inversion clade</taxon>
        <taxon>NPAAA clade</taxon>
        <taxon>Hologalegina</taxon>
        <taxon>IRL clade</taxon>
        <taxon>Trifolieae</taxon>
        <taxon>Trifolium</taxon>
    </lineage>
</organism>
<proteinExistence type="predicted"/>
<feature type="region of interest" description="Disordered" evidence="1">
    <location>
        <begin position="25"/>
        <end position="49"/>
    </location>
</feature>
<dbReference type="AlphaFoldDB" id="A0A392SDW4"/>
<keyword evidence="3" id="KW-1185">Reference proteome</keyword>
<accession>A0A392SDW4</accession>
<comment type="caution">
    <text evidence="2">The sequence shown here is derived from an EMBL/GenBank/DDBJ whole genome shotgun (WGS) entry which is preliminary data.</text>
</comment>
<dbReference type="Proteomes" id="UP000265520">
    <property type="component" value="Unassembled WGS sequence"/>
</dbReference>
<reference evidence="2 3" key="1">
    <citation type="journal article" date="2018" name="Front. Plant Sci.">
        <title>Red Clover (Trifolium pratense) and Zigzag Clover (T. medium) - A Picture of Genomic Similarities and Differences.</title>
        <authorList>
            <person name="Dluhosova J."/>
            <person name="Istvanek J."/>
            <person name="Nedelnik J."/>
            <person name="Repkova J."/>
        </authorList>
    </citation>
    <scope>NUCLEOTIDE SEQUENCE [LARGE SCALE GENOMIC DNA]</scope>
    <source>
        <strain evidence="3">cv. 10/8</strain>
        <tissue evidence="2">Leaf</tissue>
    </source>
</reference>
<feature type="non-terminal residue" evidence="2">
    <location>
        <position position="49"/>
    </location>
</feature>
<feature type="compositionally biased region" description="Polar residues" evidence="1">
    <location>
        <begin position="25"/>
        <end position="35"/>
    </location>
</feature>